<evidence type="ECO:0000313" key="2">
    <source>
        <dbReference type="EMBL" id="MVO99516.1"/>
    </source>
</evidence>
<keyword evidence="3" id="KW-1185">Reference proteome</keyword>
<feature type="domain" description="N-acetyltransferase" evidence="1">
    <location>
        <begin position="10"/>
        <end position="176"/>
    </location>
</feature>
<dbReference type="SUPFAM" id="SSF55729">
    <property type="entry name" value="Acyl-CoA N-acyltransferases (Nat)"/>
    <property type="match status" value="1"/>
</dbReference>
<dbReference type="InterPro" id="IPR000182">
    <property type="entry name" value="GNAT_dom"/>
</dbReference>
<dbReference type="Pfam" id="PF13302">
    <property type="entry name" value="Acetyltransf_3"/>
    <property type="match status" value="1"/>
</dbReference>
<dbReference type="GO" id="GO:0008999">
    <property type="term" value="F:protein-N-terminal-alanine acetyltransferase activity"/>
    <property type="evidence" value="ECO:0007669"/>
    <property type="project" value="TreeGrafter"/>
</dbReference>
<dbReference type="InterPro" id="IPR016181">
    <property type="entry name" value="Acyl_CoA_acyltransferase"/>
</dbReference>
<dbReference type="GO" id="GO:1990189">
    <property type="term" value="F:protein N-terminal-serine acetyltransferase activity"/>
    <property type="evidence" value="ECO:0007669"/>
    <property type="project" value="TreeGrafter"/>
</dbReference>
<dbReference type="PANTHER" id="PTHR43441">
    <property type="entry name" value="RIBOSOMAL-PROTEIN-SERINE ACETYLTRANSFERASE"/>
    <property type="match status" value="1"/>
</dbReference>
<dbReference type="EMBL" id="RHLK01000003">
    <property type="protein sequence ID" value="MVO99516.1"/>
    <property type="molecule type" value="Genomic_DNA"/>
</dbReference>
<dbReference type="OrthoDB" id="9784707at2"/>
<proteinExistence type="predicted"/>
<dbReference type="InterPro" id="IPR051908">
    <property type="entry name" value="Ribosomal_N-acetyltransferase"/>
</dbReference>
<protein>
    <submittedName>
        <fullName evidence="2">GNAT family N-acetyltransferase</fullName>
    </submittedName>
</protein>
<dbReference type="Gene3D" id="3.40.630.30">
    <property type="match status" value="1"/>
</dbReference>
<comment type="caution">
    <text evidence="2">The sequence shown here is derived from an EMBL/GenBank/DDBJ whole genome shotgun (WGS) entry which is preliminary data.</text>
</comment>
<dbReference type="GO" id="GO:0005737">
    <property type="term" value="C:cytoplasm"/>
    <property type="evidence" value="ECO:0007669"/>
    <property type="project" value="TreeGrafter"/>
</dbReference>
<dbReference type="PANTHER" id="PTHR43441:SF12">
    <property type="entry name" value="RIBOSOMAL N-ACETYLTRANSFERASE YDAF-RELATED"/>
    <property type="match status" value="1"/>
</dbReference>
<reference evidence="2 3" key="1">
    <citation type="journal article" date="2019" name="Microorganisms">
        <title>Paenibacillus lutrae sp. nov., A Chitinolytic Species Isolated from A River Otter in Castril Natural Park, Granada, Spain.</title>
        <authorList>
            <person name="Rodriguez M."/>
            <person name="Reina J.C."/>
            <person name="Bejar V."/>
            <person name="Llamas I."/>
        </authorList>
    </citation>
    <scope>NUCLEOTIDE SEQUENCE [LARGE SCALE GENOMIC DNA]</scope>
    <source>
        <strain evidence="2 3">N10</strain>
    </source>
</reference>
<dbReference type="RefSeq" id="WP_157334517.1">
    <property type="nucleotide sequence ID" value="NZ_RHLK01000003.1"/>
</dbReference>
<accession>A0A7X3FH50</accession>
<name>A0A7X3FH50_9BACL</name>
<sequence>MFTNKINDHLELRLLEPRYAEELFHLIDRNRGYLKEWLPWVDGTMKVEDSQAFISASLQTFANNGAVQLGIFYRNKLAGCIGLHGIDRSNKSTSIGYWLGAEFQGHGIMTDSCRALVDYVFAECGLNRIEIRASEFNAKSRAIPERLHFVQEGCVRQSEWLYDRYVDHVIYGLLKEEWAQIPIIREGSDESLPL</sequence>
<organism evidence="2 3">
    <name type="scientific">Paenibacillus lutrae</name>
    <dbReference type="NCBI Taxonomy" id="2078573"/>
    <lineage>
        <taxon>Bacteria</taxon>
        <taxon>Bacillati</taxon>
        <taxon>Bacillota</taxon>
        <taxon>Bacilli</taxon>
        <taxon>Bacillales</taxon>
        <taxon>Paenibacillaceae</taxon>
        <taxon>Paenibacillus</taxon>
    </lineage>
</organism>
<keyword evidence="2" id="KW-0808">Transferase</keyword>
<evidence type="ECO:0000313" key="3">
    <source>
        <dbReference type="Proteomes" id="UP000490800"/>
    </source>
</evidence>
<gene>
    <name evidence="2" type="ORF">EDM21_08235</name>
</gene>
<dbReference type="AlphaFoldDB" id="A0A7X3FH50"/>
<dbReference type="Proteomes" id="UP000490800">
    <property type="component" value="Unassembled WGS sequence"/>
</dbReference>
<evidence type="ECO:0000259" key="1">
    <source>
        <dbReference type="PROSITE" id="PS51186"/>
    </source>
</evidence>
<dbReference type="PROSITE" id="PS51186">
    <property type="entry name" value="GNAT"/>
    <property type="match status" value="1"/>
</dbReference>